<evidence type="ECO:0000313" key="2">
    <source>
        <dbReference type="EMBL" id="RMC16511.1"/>
    </source>
</evidence>
<evidence type="ECO:0000313" key="3">
    <source>
        <dbReference type="Proteomes" id="UP000269221"/>
    </source>
</evidence>
<dbReference type="EMBL" id="QRBI01000102">
    <property type="protein sequence ID" value="RMC16511.1"/>
    <property type="molecule type" value="Genomic_DNA"/>
</dbReference>
<proteinExistence type="predicted"/>
<feature type="compositionally biased region" description="Acidic residues" evidence="1">
    <location>
        <begin position="168"/>
        <end position="193"/>
    </location>
</feature>
<feature type="region of interest" description="Disordered" evidence="1">
    <location>
        <begin position="113"/>
        <end position="207"/>
    </location>
</feature>
<gene>
    <name evidence="2" type="ORF">DUI87_06446</name>
</gene>
<dbReference type="OrthoDB" id="10261376at2759"/>
<sequence>MPAKAADKSRQVCNSLIGQWLDAYSCSVCDVKAKVDLQEEKQEKLVKLVKLDIKNGSKQRQDEGDFPETGEDWSARAVVRSPDQLELTEDERAYKLVDNMDQTAIHFTLNGYLVPKDSDEGRRQSIRSSTESEKVPVEEEKAPVEASAEATEETETKDEEPTGGAEASGEEEEAQTAEAAEAAEEAEAAEAEEPPPPKVPEKKLANQFNFIERGSTTYHNPLREKGYQTDPAPFETFSENVNQWYIYDAYMEELERIEKAKEKEKAKPVAVKKEDKKTGRKLSYVEPPSQCPKLRSSMRLVNQPEVYEKPDEFFTDYLEKCNVKYSKAQIRHTTIIMSVQM</sequence>
<dbReference type="STRING" id="333673.A0A3M0KUY6"/>
<feature type="region of interest" description="Disordered" evidence="1">
    <location>
        <begin position="261"/>
        <end position="291"/>
    </location>
</feature>
<evidence type="ECO:0000256" key="1">
    <source>
        <dbReference type="SAM" id="MobiDB-lite"/>
    </source>
</evidence>
<keyword evidence="3" id="KW-1185">Reference proteome</keyword>
<feature type="compositionally biased region" description="Basic and acidic residues" evidence="1">
    <location>
        <begin position="261"/>
        <end position="277"/>
    </location>
</feature>
<reference evidence="2 3" key="1">
    <citation type="submission" date="2018-07" db="EMBL/GenBank/DDBJ databases">
        <title>A high quality draft genome assembly of the barn swallow (H. rustica rustica).</title>
        <authorList>
            <person name="Formenti G."/>
            <person name="Chiara M."/>
            <person name="Poveda L."/>
            <person name="Francoijs K.-J."/>
            <person name="Bonisoli-Alquati A."/>
            <person name="Canova L."/>
            <person name="Gianfranceschi L."/>
            <person name="Horner D.S."/>
            <person name="Saino N."/>
        </authorList>
    </citation>
    <scope>NUCLEOTIDE SEQUENCE [LARGE SCALE GENOMIC DNA]</scope>
    <source>
        <strain evidence="2">Chelidonia</strain>
        <tissue evidence="2">Blood</tissue>
    </source>
</reference>
<comment type="caution">
    <text evidence="2">The sequence shown here is derived from an EMBL/GenBank/DDBJ whole genome shotgun (WGS) entry which is preliminary data.</text>
</comment>
<protein>
    <submittedName>
        <fullName evidence="2">Uncharacterized protein</fullName>
    </submittedName>
</protein>
<feature type="compositionally biased region" description="Basic and acidic residues" evidence="1">
    <location>
        <begin position="130"/>
        <end position="143"/>
    </location>
</feature>
<organism evidence="2 3">
    <name type="scientific">Hirundo rustica rustica</name>
    <dbReference type="NCBI Taxonomy" id="333673"/>
    <lineage>
        <taxon>Eukaryota</taxon>
        <taxon>Metazoa</taxon>
        <taxon>Chordata</taxon>
        <taxon>Craniata</taxon>
        <taxon>Vertebrata</taxon>
        <taxon>Euteleostomi</taxon>
        <taxon>Archelosauria</taxon>
        <taxon>Archosauria</taxon>
        <taxon>Dinosauria</taxon>
        <taxon>Saurischia</taxon>
        <taxon>Theropoda</taxon>
        <taxon>Coelurosauria</taxon>
        <taxon>Aves</taxon>
        <taxon>Neognathae</taxon>
        <taxon>Neoaves</taxon>
        <taxon>Telluraves</taxon>
        <taxon>Australaves</taxon>
        <taxon>Passeriformes</taxon>
        <taxon>Sylvioidea</taxon>
        <taxon>Hirundinidae</taxon>
        <taxon>Hirundo</taxon>
    </lineage>
</organism>
<dbReference type="Proteomes" id="UP000269221">
    <property type="component" value="Unassembled WGS sequence"/>
</dbReference>
<name>A0A3M0KUY6_HIRRU</name>
<accession>A0A3M0KUY6</accession>
<dbReference type="AlphaFoldDB" id="A0A3M0KUY6"/>